<evidence type="ECO:0000313" key="11">
    <source>
        <dbReference type="Proteomes" id="UP000315471"/>
    </source>
</evidence>
<keyword evidence="2 5" id="KW-0645">Protease</keyword>
<comment type="similarity">
    <text evidence="1 5">Belongs to the peptidase S8 family.</text>
</comment>
<dbReference type="EC" id="3.4.21.-" evidence="10"/>
<feature type="active site" description="Charge relay system" evidence="5">
    <location>
        <position position="238"/>
    </location>
</feature>
<sequence>MHLSECSTESEQEIDNLIDGLADLWKATTGDERVCIAILDGPVDLSHPAFHGANLQKLETIAGGVPDDGLATRHGTHVASIIFGCHDGPVKGVAPRCRGLIVPVFRDVVGRSPVPCSQLDLARAINQAVVAGADIINISGGELSPTGTAHPILADAIRNCDRSGVLIVAAAGNQGCDCLHIPAALPAVLPIGAMDAAGHPLDFSNWGEEYRTRGVLAPGDRIKGAVPGARVGAESGTSYSTPVVSGVVALLMSLHLIRDGTRLGSRRVKDVILDTAINCDQQPTTDCLRLLGGRLNITKAKSIIFPGAQLMADDQPNPDLIHTEADMSSPNVESTTSPDASPTEASSAIRLPIQSAQGGLLPSGSGGGCGCGGGGNGGMRQTPQLVYALGQLGFDFGTEARRDGFAQAMDAPAENVLPNPHDTGQLLSHLEKNPWDAASLIWTLSIDSTAVYAILPAGPYAATAHEQLRNFLRDQASEGVERISVPGIIAGSVRLSSGQVVPAIIPELRGMFSWSTNALVENLAPAPPESGATPAETAKFAERINIIQAGVNNILERVYFELRNLGQTPQDRAINFAATNAFNIETIVEKAVSEKLELDTIEIERSPVCRPESDCWDVKLMFFFPERQVQTVRRAYRFTVDVSDVVPVTVGAVRAWFVR</sequence>
<feature type="domain" description="PatG C-terminal" evidence="9">
    <location>
        <begin position="547"/>
        <end position="656"/>
    </location>
</feature>
<dbReference type="Pfam" id="PF18047">
    <property type="entry name" value="PatG_D"/>
    <property type="match status" value="1"/>
</dbReference>
<evidence type="ECO:0000259" key="8">
    <source>
        <dbReference type="Pfam" id="PF18047"/>
    </source>
</evidence>
<evidence type="ECO:0000256" key="4">
    <source>
        <dbReference type="ARBA" id="ARBA00022825"/>
    </source>
</evidence>
<dbReference type="Pfam" id="PF18065">
    <property type="entry name" value="PatG_C"/>
    <property type="match status" value="1"/>
</dbReference>
<accession>A0A5C6DTE4</accession>
<dbReference type="InterPro" id="IPR050131">
    <property type="entry name" value="Peptidase_S8_subtilisin-like"/>
</dbReference>
<evidence type="ECO:0000259" key="7">
    <source>
        <dbReference type="Pfam" id="PF00082"/>
    </source>
</evidence>
<dbReference type="AlphaFoldDB" id="A0A5C6DTE4"/>
<feature type="compositionally biased region" description="Polar residues" evidence="6">
    <location>
        <begin position="326"/>
        <end position="346"/>
    </location>
</feature>
<evidence type="ECO:0000256" key="1">
    <source>
        <dbReference type="ARBA" id="ARBA00011073"/>
    </source>
</evidence>
<dbReference type="InterPro" id="IPR036852">
    <property type="entry name" value="Peptidase_S8/S53_dom_sf"/>
</dbReference>
<organism evidence="10 11">
    <name type="scientific">Novipirellula aureliae</name>
    <dbReference type="NCBI Taxonomy" id="2527966"/>
    <lineage>
        <taxon>Bacteria</taxon>
        <taxon>Pseudomonadati</taxon>
        <taxon>Planctomycetota</taxon>
        <taxon>Planctomycetia</taxon>
        <taxon>Pirellulales</taxon>
        <taxon>Pirellulaceae</taxon>
        <taxon>Novipirellula</taxon>
    </lineage>
</organism>
<dbReference type="InterPro" id="IPR040636">
    <property type="entry name" value="PatG_C"/>
</dbReference>
<dbReference type="EMBL" id="SJPY01000005">
    <property type="protein sequence ID" value="TWU40038.1"/>
    <property type="molecule type" value="Genomic_DNA"/>
</dbReference>
<feature type="domain" description="PatG" evidence="8">
    <location>
        <begin position="386"/>
        <end position="483"/>
    </location>
</feature>
<dbReference type="InterPro" id="IPR023828">
    <property type="entry name" value="Peptidase_S8_Ser-AS"/>
</dbReference>
<dbReference type="GO" id="GO:0004252">
    <property type="term" value="F:serine-type endopeptidase activity"/>
    <property type="evidence" value="ECO:0007669"/>
    <property type="project" value="UniProtKB-UniRule"/>
</dbReference>
<keyword evidence="4 5" id="KW-0720">Serine protease</keyword>
<gene>
    <name evidence="10" type="primary">isp</name>
    <name evidence="10" type="ORF">Q31b_33820</name>
</gene>
<feature type="active site" description="Charge relay system" evidence="5">
    <location>
        <position position="40"/>
    </location>
</feature>
<dbReference type="CDD" id="cd07476">
    <property type="entry name" value="Peptidases_S8_thiazoline_oxidase_subtilisin-like_protease"/>
    <property type="match status" value="1"/>
</dbReference>
<dbReference type="PRINTS" id="PR00723">
    <property type="entry name" value="SUBTILISIN"/>
</dbReference>
<dbReference type="InterPro" id="IPR000209">
    <property type="entry name" value="Peptidase_S8/S53_dom"/>
</dbReference>
<feature type="domain" description="Peptidase S8/S53" evidence="7">
    <location>
        <begin position="33"/>
        <end position="280"/>
    </location>
</feature>
<dbReference type="GO" id="GO:0006508">
    <property type="term" value="P:proteolysis"/>
    <property type="evidence" value="ECO:0007669"/>
    <property type="project" value="UniProtKB-KW"/>
</dbReference>
<proteinExistence type="inferred from homology"/>
<evidence type="ECO:0000256" key="3">
    <source>
        <dbReference type="ARBA" id="ARBA00022801"/>
    </source>
</evidence>
<dbReference type="InterPro" id="IPR034056">
    <property type="entry name" value="Pep_S8_PatG/PatA-like"/>
</dbReference>
<dbReference type="InterPro" id="IPR015500">
    <property type="entry name" value="Peptidase_S8_subtilisin-rel"/>
</dbReference>
<keyword evidence="3 5" id="KW-0378">Hydrolase</keyword>
<evidence type="ECO:0000256" key="5">
    <source>
        <dbReference type="PROSITE-ProRule" id="PRU01240"/>
    </source>
</evidence>
<protein>
    <submittedName>
        <fullName evidence="10">Major intracellular serine protease</fullName>
        <ecNumber evidence="10">3.4.21.-</ecNumber>
    </submittedName>
</protein>
<dbReference type="InterPro" id="IPR040483">
    <property type="entry name" value="PatG_dom"/>
</dbReference>
<name>A0A5C6DTE4_9BACT</name>
<dbReference type="PANTHER" id="PTHR43806:SF11">
    <property type="entry name" value="CEREVISIN-RELATED"/>
    <property type="match status" value="1"/>
</dbReference>
<dbReference type="PANTHER" id="PTHR43806">
    <property type="entry name" value="PEPTIDASE S8"/>
    <property type="match status" value="1"/>
</dbReference>
<reference evidence="10 11" key="1">
    <citation type="submission" date="2019-02" db="EMBL/GenBank/DDBJ databases">
        <title>Deep-cultivation of Planctomycetes and their phenomic and genomic characterization uncovers novel biology.</title>
        <authorList>
            <person name="Wiegand S."/>
            <person name="Jogler M."/>
            <person name="Boedeker C."/>
            <person name="Pinto D."/>
            <person name="Vollmers J."/>
            <person name="Rivas-Marin E."/>
            <person name="Kohn T."/>
            <person name="Peeters S.H."/>
            <person name="Heuer A."/>
            <person name="Rast P."/>
            <person name="Oberbeckmann S."/>
            <person name="Bunk B."/>
            <person name="Jeske O."/>
            <person name="Meyerdierks A."/>
            <person name="Storesund J.E."/>
            <person name="Kallscheuer N."/>
            <person name="Luecker S."/>
            <person name="Lage O.M."/>
            <person name="Pohl T."/>
            <person name="Merkel B.J."/>
            <person name="Hornburger P."/>
            <person name="Mueller R.-W."/>
            <person name="Bruemmer F."/>
            <person name="Labrenz M."/>
            <person name="Spormann A.M."/>
            <person name="Op Den Camp H."/>
            <person name="Overmann J."/>
            <person name="Amann R."/>
            <person name="Jetten M.S.M."/>
            <person name="Mascher T."/>
            <person name="Medema M.H."/>
            <person name="Devos D.P."/>
            <person name="Kaster A.-K."/>
            <person name="Ovreas L."/>
            <person name="Rohde M."/>
            <person name="Galperin M.Y."/>
            <person name="Jogler C."/>
        </authorList>
    </citation>
    <scope>NUCLEOTIDE SEQUENCE [LARGE SCALE GENOMIC DNA]</scope>
    <source>
        <strain evidence="10 11">Q31b</strain>
    </source>
</reference>
<keyword evidence="11" id="KW-1185">Reference proteome</keyword>
<dbReference type="Proteomes" id="UP000315471">
    <property type="component" value="Unassembled WGS sequence"/>
</dbReference>
<evidence type="ECO:0000259" key="9">
    <source>
        <dbReference type="Pfam" id="PF18065"/>
    </source>
</evidence>
<evidence type="ECO:0000313" key="10">
    <source>
        <dbReference type="EMBL" id="TWU40038.1"/>
    </source>
</evidence>
<dbReference type="Pfam" id="PF00082">
    <property type="entry name" value="Peptidase_S8"/>
    <property type="match status" value="1"/>
</dbReference>
<dbReference type="PROSITE" id="PS00138">
    <property type="entry name" value="SUBTILASE_SER"/>
    <property type="match status" value="1"/>
</dbReference>
<evidence type="ECO:0000256" key="2">
    <source>
        <dbReference type="ARBA" id="ARBA00022670"/>
    </source>
</evidence>
<dbReference type="Gene3D" id="3.40.50.200">
    <property type="entry name" value="Peptidase S8/S53 domain"/>
    <property type="match status" value="1"/>
</dbReference>
<dbReference type="PROSITE" id="PS51892">
    <property type="entry name" value="SUBTILASE"/>
    <property type="match status" value="1"/>
</dbReference>
<evidence type="ECO:0000256" key="6">
    <source>
        <dbReference type="SAM" id="MobiDB-lite"/>
    </source>
</evidence>
<comment type="caution">
    <text evidence="10">The sequence shown here is derived from an EMBL/GenBank/DDBJ whole genome shotgun (WGS) entry which is preliminary data.</text>
</comment>
<dbReference type="SUPFAM" id="SSF52743">
    <property type="entry name" value="Subtilisin-like"/>
    <property type="match status" value="1"/>
</dbReference>
<feature type="region of interest" description="Disordered" evidence="6">
    <location>
        <begin position="314"/>
        <end position="346"/>
    </location>
</feature>
<feature type="active site" description="Charge relay system" evidence="5">
    <location>
        <position position="74"/>
    </location>
</feature>